<accession>A0ACC2JSZ0</accession>
<organism evidence="1 2">
    <name type="scientific">Lasiodiplodia mahajangana</name>
    <dbReference type="NCBI Taxonomy" id="1108764"/>
    <lineage>
        <taxon>Eukaryota</taxon>
        <taxon>Fungi</taxon>
        <taxon>Dikarya</taxon>
        <taxon>Ascomycota</taxon>
        <taxon>Pezizomycotina</taxon>
        <taxon>Dothideomycetes</taxon>
        <taxon>Dothideomycetes incertae sedis</taxon>
        <taxon>Botryosphaeriales</taxon>
        <taxon>Botryosphaeriaceae</taxon>
        <taxon>Lasiodiplodia</taxon>
    </lineage>
</organism>
<comment type="caution">
    <text evidence="1">The sequence shown here is derived from an EMBL/GenBank/DDBJ whole genome shotgun (WGS) entry which is preliminary data.</text>
</comment>
<proteinExistence type="predicted"/>
<reference evidence="1" key="1">
    <citation type="submission" date="2022-12" db="EMBL/GenBank/DDBJ databases">
        <title>Genome Sequence of Lasiodiplodia mahajangana.</title>
        <authorList>
            <person name="Buettner E."/>
        </authorList>
    </citation>
    <scope>NUCLEOTIDE SEQUENCE</scope>
    <source>
        <strain evidence="1">VT137</strain>
    </source>
</reference>
<sequence>MGDHESSKLDHENHLLLDQPLLQLPVELLRKNLRSARFEVEKDGSFVKETLKRTATDSATGADLAVGRGPDARLHDRARARRQAEADRLRRGGGPPAPPRGGPRQAPRRGPRVRWRAAQQDVRPPHPDYGARYV</sequence>
<dbReference type="EMBL" id="JAPUUL010000494">
    <property type="protein sequence ID" value="KAJ8130464.1"/>
    <property type="molecule type" value="Genomic_DNA"/>
</dbReference>
<evidence type="ECO:0000313" key="2">
    <source>
        <dbReference type="Proteomes" id="UP001153332"/>
    </source>
</evidence>
<name>A0ACC2JSZ0_9PEZI</name>
<evidence type="ECO:0000313" key="1">
    <source>
        <dbReference type="EMBL" id="KAJ8130464.1"/>
    </source>
</evidence>
<keyword evidence="2" id="KW-1185">Reference proteome</keyword>
<gene>
    <name evidence="1" type="ORF">O1611_g3169</name>
</gene>
<dbReference type="Proteomes" id="UP001153332">
    <property type="component" value="Unassembled WGS sequence"/>
</dbReference>
<protein>
    <submittedName>
        <fullName evidence="1">Uncharacterized protein</fullName>
    </submittedName>
</protein>